<dbReference type="Pfam" id="PF04909">
    <property type="entry name" value="Amidohydro_2"/>
    <property type="match status" value="1"/>
</dbReference>
<organism evidence="3 4">
    <name type="scientific">Actinomyces viscosus</name>
    <dbReference type="NCBI Taxonomy" id="1656"/>
    <lineage>
        <taxon>Bacteria</taxon>
        <taxon>Bacillati</taxon>
        <taxon>Actinomycetota</taxon>
        <taxon>Actinomycetes</taxon>
        <taxon>Actinomycetales</taxon>
        <taxon>Actinomycetaceae</taxon>
        <taxon>Actinomyces</taxon>
    </lineage>
</organism>
<dbReference type="InterPro" id="IPR032465">
    <property type="entry name" value="ACMSD"/>
</dbReference>
<feature type="domain" description="Amidohydrolase-related" evidence="2">
    <location>
        <begin position="67"/>
        <end position="343"/>
    </location>
</feature>
<accession>A0A448PLZ5</accession>
<dbReference type="EMBL" id="LR134477">
    <property type="protein sequence ID" value="VEI16628.1"/>
    <property type="molecule type" value="Genomic_DNA"/>
</dbReference>
<evidence type="ECO:0000313" key="4">
    <source>
        <dbReference type="Proteomes" id="UP000268658"/>
    </source>
</evidence>
<name>A0A448PLZ5_ACTVI</name>
<gene>
    <name evidence="3" type="ORF">NCTC10951_01776</name>
</gene>
<dbReference type="Proteomes" id="UP000268658">
    <property type="component" value="Chromosome"/>
</dbReference>
<evidence type="ECO:0000256" key="1">
    <source>
        <dbReference type="ARBA" id="ARBA00023239"/>
    </source>
</evidence>
<evidence type="ECO:0000313" key="3">
    <source>
        <dbReference type="EMBL" id="VEI16628.1"/>
    </source>
</evidence>
<dbReference type="SUPFAM" id="SSF51556">
    <property type="entry name" value="Metallo-dependent hydrolases"/>
    <property type="match status" value="1"/>
</dbReference>
<dbReference type="GO" id="GO:0005829">
    <property type="term" value="C:cytosol"/>
    <property type="evidence" value="ECO:0007669"/>
    <property type="project" value="TreeGrafter"/>
</dbReference>
<dbReference type="Gene3D" id="3.20.20.140">
    <property type="entry name" value="Metal-dependent hydrolases"/>
    <property type="match status" value="1"/>
</dbReference>
<dbReference type="InterPro" id="IPR032466">
    <property type="entry name" value="Metal_Hydrolase"/>
</dbReference>
<dbReference type="OrthoDB" id="8673173at2"/>
<reference evidence="3 4" key="1">
    <citation type="submission" date="2018-12" db="EMBL/GenBank/DDBJ databases">
        <authorList>
            <consortium name="Pathogen Informatics"/>
        </authorList>
    </citation>
    <scope>NUCLEOTIDE SEQUENCE [LARGE SCALE GENOMIC DNA]</scope>
    <source>
        <strain evidence="3 4">NCTC10951</strain>
    </source>
</reference>
<dbReference type="AlphaFoldDB" id="A0A448PLZ5"/>
<evidence type="ECO:0000259" key="2">
    <source>
        <dbReference type="Pfam" id="PF04909"/>
    </source>
</evidence>
<dbReference type="PANTHER" id="PTHR21240">
    <property type="entry name" value="2-AMINO-3-CARBOXYLMUCONATE-6-SEMIALDEHYDE DECARBOXYLASE"/>
    <property type="match status" value="1"/>
</dbReference>
<dbReference type="KEGG" id="avc:NCTC10951_01776"/>
<keyword evidence="3" id="KW-0378">Hydrolase</keyword>
<dbReference type="InterPro" id="IPR006680">
    <property type="entry name" value="Amidohydro-rel"/>
</dbReference>
<dbReference type="PANTHER" id="PTHR21240:SF30">
    <property type="entry name" value="AMIDOHYDROLASE-RELATED DOMAIN-CONTAINING PROTEIN-RELATED"/>
    <property type="match status" value="1"/>
</dbReference>
<protein>
    <submittedName>
        <fullName evidence="3">Predicted metal-dependent hydrolase of the TIM-barrel fold</fullName>
    </submittedName>
</protein>
<keyword evidence="1" id="KW-0456">Lyase</keyword>
<sequence>MRLICVEEHALSAPLARASGPVAGRSAPYLAGWGSRVTDGLHAEGATSPHVIAKDVSARKLMDLGQARLADMDAAGIDMQVLSIGGFPQLAPPREQNDLTRQANDLLAGAVAEHPDRFAALAALPWHDPDAAAAELRRAVTDLGMHGTLLNGRPGETFLDDSRYDVVLAALAELGVPIYLHPGLLAPGAAEAYYSGFDEEIDARLAMFGWGWHHEAGVGVVRLILSGAFERHPGLQVISGHWGEMVPFFLRRLDDALPREATGLERTILETYRSHVSVTPSGMLNPEQLAFCVALLGAERILFSTDYPYQSLDGVRAYLESADLTEAQRAAIAHGNAERLLGL</sequence>
<dbReference type="GO" id="GO:0019748">
    <property type="term" value="P:secondary metabolic process"/>
    <property type="evidence" value="ECO:0007669"/>
    <property type="project" value="TreeGrafter"/>
</dbReference>
<dbReference type="GO" id="GO:0016787">
    <property type="term" value="F:hydrolase activity"/>
    <property type="evidence" value="ECO:0007669"/>
    <property type="project" value="UniProtKB-KW"/>
</dbReference>
<dbReference type="GO" id="GO:0016831">
    <property type="term" value="F:carboxy-lyase activity"/>
    <property type="evidence" value="ECO:0007669"/>
    <property type="project" value="InterPro"/>
</dbReference>
<proteinExistence type="predicted"/>